<evidence type="ECO:0000313" key="2">
    <source>
        <dbReference type="EMBL" id="PUU80237.1"/>
    </source>
</evidence>
<gene>
    <name evidence="2" type="ORF">B9Z19DRAFT_1079788</name>
</gene>
<comment type="caution">
    <text evidence="2">The sequence shown here is derived from an EMBL/GenBank/DDBJ whole genome shotgun (WGS) entry which is preliminary data.</text>
</comment>
<organism evidence="2 3">
    <name type="scientific">Tuber borchii</name>
    <name type="common">White truffle</name>
    <dbReference type="NCBI Taxonomy" id="42251"/>
    <lineage>
        <taxon>Eukaryota</taxon>
        <taxon>Fungi</taxon>
        <taxon>Dikarya</taxon>
        <taxon>Ascomycota</taxon>
        <taxon>Pezizomycotina</taxon>
        <taxon>Pezizomycetes</taxon>
        <taxon>Pezizales</taxon>
        <taxon>Tuberaceae</taxon>
        <taxon>Tuber</taxon>
    </lineage>
</organism>
<keyword evidence="3" id="KW-1185">Reference proteome</keyword>
<dbReference type="EMBL" id="NESQ01000069">
    <property type="protein sequence ID" value="PUU80237.1"/>
    <property type="molecule type" value="Genomic_DNA"/>
</dbReference>
<dbReference type="AlphaFoldDB" id="A0A2T6ZXJ9"/>
<evidence type="ECO:0000313" key="3">
    <source>
        <dbReference type="Proteomes" id="UP000244722"/>
    </source>
</evidence>
<feature type="transmembrane region" description="Helical" evidence="1">
    <location>
        <begin position="90"/>
        <end position="109"/>
    </location>
</feature>
<keyword evidence="1" id="KW-0472">Membrane</keyword>
<sequence length="112" mass="12657">MYYYGVFGFVYIFGVSAFMILGISYGAGINKPLFVPICSAEFLKSPQFPTPFLPPLRSPSSVFSLFFIYSRGVPWWLFLPSPVFLEGVRAAFCSLLHFLFGLVPVVYSIQYI</sequence>
<accession>A0A2T6ZXJ9</accession>
<proteinExistence type="predicted"/>
<reference evidence="2 3" key="1">
    <citation type="submission" date="2017-04" db="EMBL/GenBank/DDBJ databases">
        <title>Draft genome sequence of Tuber borchii Vittad., a whitish edible truffle.</title>
        <authorList>
            <consortium name="DOE Joint Genome Institute"/>
            <person name="Murat C."/>
            <person name="Kuo A."/>
            <person name="Barry K.W."/>
            <person name="Clum A."/>
            <person name="Dockter R.B."/>
            <person name="Fauchery L."/>
            <person name="Iotti M."/>
            <person name="Kohler A."/>
            <person name="Labutti K."/>
            <person name="Lindquist E.A."/>
            <person name="Lipzen A."/>
            <person name="Ohm R.A."/>
            <person name="Wang M."/>
            <person name="Grigoriev I.V."/>
            <person name="Zambonelli A."/>
            <person name="Martin F.M."/>
        </authorList>
    </citation>
    <scope>NUCLEOTIDE SEQUENCE [LARGE SCALE GENOMIC DNA]</scope>
    <source>
        <strain evidence="2 3">Tbo3840</strain>
    </source>
</reference>
<keyword evidence="1" id="KW-1133">Transmembrane helix</keyword>
<name>A0A2T6ZXJ9_TUBBO</name>
<feature type="transmembrane region" description="Helical" evidence="1">
    <location>
        <begin position="7"/>
        <end position="27"/>
    </location>
</feature>
<protein>
    <submittedName>
        <fullName evidence="2">Uncharacterized protein</fullName>
    </submittedName>
</protein>
<dbReference type="Proteomes" id="UP000244722">
    <property type="component" value="Unassembled WGS sequence"/>
</dbReference>
<keyword evidence="1" id="KW-0812">Transmembrane</keyword>
<evidence type="ECO:0000256" key="1">
    <source>
        <dbReference type="SAM" id="Phobius"/>
    </source>
</evidence>